<keyword evidence="1 2" id="KW-0732">Signal</keyword>
<dbReference type="CDD" id="cd13545">
    <property type="entry name" value="PBP2_TbpA"/>
    <property type="match status" value="1"/>
</dbReference>
<organism evidence="3 4">
    <name type="scientific">Saccharomonospora cyanea NA-134</name>
    <dbReference type="NCBI Taxonomy" id="882082"/>
    <lineage>
        <taxon>Bacteria</taxon>
        <taxon>Bacillati</taxon>
        <taxon>Actinomycetota</taxon>
        <taxon>Actinomycetes</taxon>
        <taxon>Pseudonocardiales</taxon>
        <taxon>Pseudonocardiaceae</taxon>
        <taxon>Saccharomonospora</taxon>
    </lineage>
</organism>
<dbReference type="GO" id="GO:0030976">
    <property type="term" value="F:thiamine pyrophosphate binding"/>
    <property type="evidence" value="ECO:0007669"/>
    <property type="project" value="TreeGrafter"/>
</dbReference>
<dbReference type="PANTHER" id="PTHR30006:SF2">
    <property type="entry name" value="ABC TRANSPORTER SUBSTRATE-BINDING PROTEIN"/>
    <property type="match status" value="1"/>
</dbReference>
<protein>
    <submittedName>
        <fullName evidence="3">ABC transporter periplasmic binding protein, thiB subfamily</fullName>
    </submittedName>
</protein>
<evidence type="ECO:0000256" key="1">
    <source>
        <dbReference type="ARBA" id="ARBA00022729"/>
    </source>
</evidence>
<dbReference type="PROSITE" id="PS51257">
    <property type="entry name" value="PROKAR_LIPOPROTEIN"/>
    <property type="match status" value="1"/>
</dbReference>
<dbReference type="Proteomes" id="UP000002791">
    <property type="component" value="Chromosome"/>
</dbReference>
<dbReference type="Gene3D" id="3.40.190.10">
    <property type="entry name" value="Periplasmic binding protein-like II"/>
    <property type="match status" value="2"/>
</dbReference>
<dbReference type="NCBIfam" id="TIGR01254">
    <property type="entry name" value="sfuA"/>
    <property type="match status" value="1"/>
</dbReference>
<dbReference type="AlphaFoldDB" id="H5XK18"/>
<dbReference type="Pfam" id="PF13343">
    <property type="entry name" value="SBP_bac_6"/>
    <property type="match status" value="1"/>
</dbReference>
<dbReference type="PANTHER" id="PTHR30006">
    <property type="entry name" value="THIAMINE-BINDING PERIPLASMIC PROTEIN-RELATED"/>
    <property type="match status" value="1"/>
</dbReference>
<reference evidence="3 4" key="1">
    <citation type="submission" date="2011-11" db="EMBL/GenBank/DDBJ databases">
        <title>The Noncontiguous Finished sequence of Saccharomonospora cyanea NA-134.</title>
        <authorList>
            <consortium name="US DOE Joint Genome Institute"/>
            <person name="Lucas S."/>
            <person name="Han J."/>
            <person name="Lapidus A."/>
            <person name="Cheng J.-F."/>
            <person name="Goodwin L."/>
            <person name="Pitluck S."/>
            <person name="Peters L."/>
            <person name="Ovchinnikova G."/>
            <person name="Lu M."/>
            <person name="Detter J.C."/>
            <person name="Han C."/>
            <person name="Tapia R."/>
            <person name="Land M."/>
            <person name="Hauser L."/>
            <person name="Kyrpides N."/>
            <person name="Ivanova N."/>
            <person name="Pagani I."/>
            <person name="Brambilla E.-M."/>
            <person name="Klenk H.-P."/>
            <person name="Woyke T."/>
        </authorList>
    </citation>
    <scope>NUCLEOTIDE SEQUENCE [LARGE SCALE GENOMIC DNA]</scope>
    <source>
        <strain evidence="3 4">NA-134</strain>
    </source>
</reference>
<keyword evidence="4" id="KW-1185">Reference proteome</keyword>
<dbReference type="InterPro" id="IPR005948">
    <property type="entry name" value="ThiB-like"/>
</dbReference>
<evidence type="ECO:0000313" key="4">
    <source>
        <dbReference type="Proteomes" id="UP000002791"/>
    </source>
</evidence>
<dbReference type="OrthoDB" id="366726at2"/>
<evidence type="ECO:0000313" key="3">
    <source>
        <dbReference type="EMBL" id="EHR62973.1"/>
    </source>
</evidence>
<dbReference type="HOGENOM" id="CLU_026974_6_1_11"/>
<accession>H5XK18</accession>
<evidence type="ECO:0000256" key="2">
    <source>
        <dbReference type="SAM" id="SignalP"/>
    </source>
</evidence>
<name>H5XK18_9PSEU</name>
<sequence>MGQRSGQWSTSMRATIALLSACALTAGCTVIGAEDEPATGPVTVTLVTHQSWAVPQEVVDAFEQRAGVRIEIRKEGDAGELTNKLVLTKDNPIADVAYGIDSTFASRALDEGVFQPYTSPEADRGPQRYAVDPQQRLSAVDVGDVCVNIDTEWFASEGVPEPTSLDDLTDPEYKDLFVVPSPATSSPGLAFLFATVSTYGEDGWRDYWRDLEENGVKVVSGWTEAYTQDFSGSSGEGDRPIVLSYASSPAAEVAEDGTPRTKALLDTCYRQVEYAGVLEGTRHPDEAGKVIDFLLSHEFQSTVANNMYVYPTREGVALPEGWAQAAPLPREPISLPGEQVQANREQWIEEWRGLLEG</sequence>
<feature type="signal peptide" evidence="2">
    <location>
        <begin position="1"/>
        <end position="25"/>
    </location>
</feature>
<feature type="chain" id="PRO_5038456315" evidence="2">
    <location>
        <begin position="26"/>
        <end position="357"/>
    </location>
</feature>
<gene>
    <name evidence="3" type="ORF">SaccyDRAFT_4152</name>
</gene>
<dbReference type="GO" id="GO:0030975">
    <property type="term" value="F:thiamine binding"/>
    <property type="evidence" value="ECO:0007669"/>
    <property type="project" value="InterPro"/>
</dbReference>
<proteinExistence type="predicted"/>
<dbReference type="GO" id="GO:0015888">
    <property type="term" value="P:thiamine transport"/>
    <property type="evidence" value="ECO:0007669"/>
    <property type="project" value="InterPro"/>
</dbReference>
<dbReference type="STRING" id="882082.SaccyDRAFT_4152"/>
<dbReference type="eggNOG" id="COG4143">
    <property type="taxonomic scope" value="Bacteria"/>
</dbReference>
<dbReference type="GO" id="GO:0030288">
    <property type="term" value="C:outer membrane-bounded periplasmic space"/>
    <property type="evidence" value="ECO:0007669"/>
    <property type="project" value="TreeGrafter"/>
</dbReference>
<dbReference type="SUPFAM" id="SSF53850">
    <property type="entry name" value="Periplasmic binding protein-like II"/>
    <property type="match status" value="1"/>
</dbReference>
<dbReference type="EMBL" id="CM001440">
    <property type="protein sequence ID" value="EHR62973.1"/>
    <property type="molecule type" value="Genomic_DNA"/>
</dbReference>
<dbReference type="RefSeq" id="WP_005459008.1">
    <property type="nucleotide sequence ID" value="NZ_CM001440.1"/>
</dbReference>